<dbReference type="EMBL" id="JBGFUD010002441">
    <property type="protein sequence ID" value="MFH4977603.1"/>
    <property type="molecule type" value="Genomic_DNA"/>
</dbReference>
<dbReference type="Proteomes" id="UP001608902">
    <property type="component" value="Unassembled WGS sequence"/>
</dbReference>
<gene>
    <name evidence="1" type="ORF">AB6A40_004312</name>
</gene>
<protein>
    <submittedName>
        <fullName evidence="1">Uncharacterized protein</fullName>
    </submittedName>
</protein>
<keyword evidence="2" id="KW-1185">Reference proteome</keyword>
<proteinExistence type="predicted"/>
<name>A0ABD6EC43_9BILA</name>
<accession>A0ABD6EC43</accession>
<comment type="caution">
    <text evidence="1">The sequence shown here is derived from an EMBL/GenBank/DDBJ whole genome shotgun (WGS) entry which is preliminary data.</text>
</comment>
<organism evidence="1 2">
    <name type="scientific">Gnathostoma spinigerum</name>
    <dbReference type="NCBI Taxonomy" id="75299"/>
    <lineage>
        <taxon>Eukaryota</taxon>
        <taxon>Metazoa</taxon>
        <taxon>Ecdysozoa</taxon>
        <taxon>Nematoda</taxon>
        <taxon>Chromadorea</taxon>
        <taxon>Rhabditida</taxon>
        <taxon>Spirurina</taxon>
        <taxon>Gnathostomatomorpha</taxon>
        <taxon>Gnathostomatoidea</taxon>
        <taxon>Gnathostomatidae</taxon>
        <taxon>Gnathostoma</taxon>
    </lineage>
</organism>
<evidence type="ECO:0000313" key="1">
    <source>
        <dbReference type="EMBL" id="MFH4977603.1"/>
    </source>
</evidence>
<evidence type="ECO:0000313" key="2">
    <source>
        <dbReference type="Proteomes" id="UP001608902"/>
    </source>
</evidence>
<sequence length="106" mass="11902">MKGANEINNERVGLPPTRTAYPNPAHCLTAKIGVDVIKTDTRTNNTEDTQGFVPIESDTTINTVTNRGNVPSLTDRTTENDRCERIENRRTDGIETKRVEFEDIKL</sequence>
<dbReference type="AlphaFoldDB" id="A0ABD6EC43"/>
<reference evidence="1 2" key="1">
    <citation type="submission" date="2024-08" db="EMBL/GenBank/DDBJ databases">
        <title>Gnathostoma spinigerum genome.</title>
        <authorList>
            <person name="Gonzalez-Bertolin B."/>
            <person name="Monzon S."/>
            <person name="Zaballos A."/>
            <person name="Jimenez P."/>
            <person name="Dekumyoy P."/>
            <person name="Varona S."/>
            <person name="Cuesta I."/>
            <person name="Sumanam S."/>
            <person name="Adisakwattana P."/>
            <person name="Gasser R.B."/>
            <person name="Hernandez-Gonzalez A."/>
            <person name="Young N.D."/>
            <person name="Perteguer M.J."/>
        </authorList>
    </citation>
    <scope>NUCLEOTIDE SEQUENCE [LARGE SCALE GENOMIC DNA]</scope>
    <source>
        <strain evidence="1">AL3</strain>
        <tissue evidence="1">Liver</tissue>
    </source>
</reference>